<feature type="domain" description="TRNA-binding" evidence="3">
    <location>
        <begin position="40"/>
        <end position="154"/>
    </location>
</feature>
<keyword evidence="1" id="KW-0820">tRNA-binding</keyword>
<sequence length="247" mass="26584">MKAPLSWLSEYVDITLSPQELAHELTMAGIEVAAINLIGDKWGNDLIVGDVKNIIPHPNADRLKLATVDIGSQSNKAVVCGANNLEIGQKIAFANVGANLFDVKSGTHIQLKPAKIRGVVSEGMICSELELGIGLNHEGILVLSDDVPVGSRLKDYLGDVILDIEVTPNRPDCLSMLGIAREIAAISGVKIDEPEINYQQNDIESKTMVDIKIHNADLCKRYAATLIDGIKVTSSPQWLTEALLKAG</sequence>
<keyword evidence="2" id="KW-0694">RNA-binding</keyword>
<gene>
    <name evidence="4" type="ORF">METZ01_LOCUS332317</name>
</gene>
<protein>
    <recommendedName>
        <fullName evidence="3">tRNA-binding domain-containing protein</fullName>
    </recommendedName>
</protein>
<dbReference type="CDD" id="cd02796">
    <property type="entry name" value="tRNA_bind_bactPheRS"/>
    <property type="match status" value="1"/>
</dbReference>
<dbReference type="EMBL" id="UINC01111329">
    <property type="protein sequence ID" value="SVC79463.1"/>
    <property type="molecule type" value="Genomic_DNA"/>
</dbReference>
<evidence type="ECO:0000259" key="3">
    <source>
        <dbReference type="PROSITE" id="PS50886"/>
    </source>
</evidence>
<dbReference type="Gene3D" id="3.50.40.10">
    <property type="entry name" value="Phenylalanyl-trna Synthetase, Chain B, domain 3"/>
    <property type="match status" value="1"/>
</dbReference>
<organism evidence="4">
    <name type="scientific">marine metagenome</name>
    <dbReference type="NCBI Taxonomy" id="408172"/>
    <lineage>
        <taxon>unclassified sequences</taxon>
        <taxon>metagenomes</taxon>
        <taxon>ecological metagenomes</taxon>
    </lineage>
</organism>
<dbReference type="Pfam" id="PF01588">
    <property type="entry name" value="tRNA_bind"/>
    <property type="match status" value="1"/>
</dbReference>
<proteinExistence type="predicted"/>
<dbReference type="AlphaFoldDB" id="A0A382Q1K3"/>
<dbReference type="Gene3D" id="3.30.56.10">
    <property type="match status" value="1"/>
</dbReference>
<dbReference type="PROSITE" id="PS50886">
    <property type="entry name" value="TRBD"/>
    <property type="match status" value="1"/>
</dbReference>
<dbReference type="InterPro" id="IPR020825">
    <property type="entry name" value="Phe-tRNA_synthase-like_B3/B4"/>
</dbReference>
<dbReference type="InterPro" id="IPR002547">
    <property type="entry name" value="tRNA-bd_dom"/>
</dbReference>
<evidence type="ECO:0000256" key="1">
    <source>
        <dbReference type="ARBA" id="ARBA00022555"/>
    </source>
</evidence>
<evidence type="ECO:0000313" key="4">
    <source>
        <dbReference type="EMBL" id="SVC79463.1"/>
    </source>
</evidence>
<evidence type="ECO:0000256" key="2">
    <source>
        <dbReference type="ARBA" id="ARBA00022884"/>
    </source>
</evidence>
<feature type="non-terminal residue" evidence="4">
    <location>
        <position position="247"/>
    </location>
</feature>
<dbReference type="SUPFAM" id="SSF50249">
    <property type="entry name" value="Nucleic acid-binding proteins"/>
    <property type="match status" value="1"/>
</dbReference>
<name>A0A382Q1K3_9ZZZZ</name>
<accession>A0A382Q1K3</accession>
<dbReference type="Gene3D" id="2.40.50.140">
    <property type="entry name" value="Nucleic acid-binding proteins"/>
    <property type="match status" value="1"/>
</dbReference>
<dbReference type="InterPro" id="IPR012340">
    <property type="entry name" value="NA-bd_OB-fold"/>
</dbReference>
<dbReference type="GO" id="GO:0000049">
    <property type="term" value="F:tRNA binding"/>
    <property type="evidence" value="ECO:0007669"/>
    <property type="project" value="UniProtKB-KW"/>
</dbReference>
<reference evidence="4" key="1">
    <citation type="submission" date="2018-05" db="EMBL/GenBank/DDBJ databases">
        <authorList>
            <person name="Lanie J.A."/>
            <person name="Ng W.-L."/>
            <person name="Kazmierczak K.M."/>
            <person name="Andrzejewski T.M."/>
            <person name="Davidsen T.M."/>
            <person name="Wayne K.J."/>
            <person name="Tettelin H."/>
            <person name="Glass J.I."/>
            <person name="Rusch D."/>
            <person name="Podicherti R."/>
            <person name="Tsui H.-C.T."/>
            <person name="Winkler M.E."/>
        </authorList>
    </citation>
    <scope>NUCLEOTIDE SEQUENCE</scope>
</reference>
<dbReference type="InterPro" id="IPR033714">
    <property type="entry name" value="tRNA_bind_bactPheRS"/>
</dbReference>
<dbReference type="SUPFAM" id="SSF56037">
    <property type="entry name" value="PheT/TilS domain"/>
    <property type="match status" value="1"/>
</dbReference>